<feature type="region of interest" description="Disordered" evidence="1">
    <location>
        <begin position="63"/>
        <end position="97"/>
    </location>
</feature>
<dbReference type="EMBL" id="MN448285">
    <property type="protein sequence ID" value="QFG74314.1"/>
    <property type="molecule type" value="Genomic_DNA"/>
</dbReference>
<feature type="compositionally biased region" description="Acidic residues" evidence="1">
    <location>
        <begin position="86"/>
        <end position="97"/>
    </location>
</feature>
<accession>A0A5J6VK91</accession>
<sequence>MNTSLTTFEQLRQEWLSLTKEIISLEDTISKLKNKRDTIVKDLLNLNETNSLNTNIVKLEKKPVNDILSSESSESDLSLSSAESNSDIDTDSDSETE</sequence>
<name>A0A5J6VK91_9VIRU</name>
<organism evidence="2">
    <name type="scientific">Megaviridae environmental sample</name>
    <dbReference type="NCBI Taxonomy" id="1737588"/>
    <lineage>
        <taxon>Viruses</taxon>
        <taxon>Varidnaviria</taxon>
        <taxon>Bamfordvirae</taxon>
        <taxon>Nucleocytoviricota</taxon>
        <taxon>Megaviricetes</taxon>
        <taxon>Imitervirales</taxon>
        <taxon>Mimiviridae</taxon>
        <taxon>environmental samples</taxon>
    </lineage>
</organism>
<evidence type="ECO:0000256" key="1">
    <source>
        <dbReference type="SAM" id="MobiDB-lite"/>
    </source>
</evidence>
<feature type="compositionally biased region" description="Low complexity" evidence="1">
    <location>
        <begin position="65"/>
        <end position="85"/>
    </location>
</feature>
<evidence type="ECO:0000313" key="2">
    <source>
        <dbReference type="EMBL" id="QFG74314.1"/>
    </source>
</evidence>
<protein>
    <submittedName>
        <fullName evidence="2">Uncharacterized protein</fullName>
    </submittedName>
</protein>
<reference evidence="2" key="1">
    <citation type="journal article" date="2019" name="Philos. Trans. R. Soc. Lond., B, Biol. Sci.">
        <title>Targeted metagenomic recovery of four divergent viruses reveals shared and distinctive characteristics of giant viruses of marine eukaryotes.</title>
        <authorList>
            <person name="Needham D.M."/>
            <person name="Poirier C."/>
            <person name="Hehenberger E."/>
            <person name="Jimenez V."/>
            <person name="Swalwell J.E."/>
            <person name="Santoro A.E."/>
            <person name="Worden A.Z."/>
        </authorList>
    </citation>
    <scope>NUCLEOTIDE SEQUENCE</scope>
    <source>
        <strain evidence="2">MPacV-611</strain>
    </source>
</reference>
<proteinExistence type="predicted"/>